<dbReference type="GO" id="GO:0033554">
    <property type="term" value="P:cellular response to stress"/>
    <property type="evidence" value="ECO:0007669"/>
    <property type="project" value="TreeGrafter"/>
</dbReference>
<dbReference type="GO" id="GO:0008379">
    <property type="term" value="F:thioredoxin peroxidase activity"/>
    <property type="evidence" value="ECO:0007669"/>
    <property type="project" value="TreeGrafter"/>
</dbReference>
<dbReference type="InterPro" id="IPR000866">
    <property type="entry name" value="AhpC/TSA"/>
</dbReference>
<dbReference type="SUPFAM" id="SSF52833">
    <property type="entry name" value="Thioredoxin-like"/>
    <property type="match status" value="1"/>
</dbReference>
<feature type="domain" description="Peroxiredoxin C-terminal" evidence="9">
    <location>
        <begin position="75"/>
        <end position="110"/>
    </location>
</feature>
<name>V5GZ27_ANOGL</name>
<comment type="catalytic activity">
    <reaction evidence="6">
        <text>a hydroperoxide + [thioredoxin]-dithiol = an alcohol + [thioredoxin]-disulfide + H2O</text>
        <dbReference type="Rhea" id="RHEA:62620"/>
        <dbReference type="Rhea" id="RHEA-COMP:10698"/>
        <dbReference type="Rhea" id="RHEA-COMP:10700"/>
        <dbReference type="ChEBI" id="CHEBI:15377"/>
        <dbReference type="ChEBI" id="CHEBI:29950"/>
        <dbReference type="ChEBI" id="CHEBI:30879"/>
        <dbReference type="ChEBI" id="CHEBI:35924"/>
        <dbReference type="ChEBI" id="CHEBI:50058"/>
        <dbReference type="EC" id="1.11.1.24"/>
    </reaction>
</comment>
<sequence>MNTNRSDGGVGKLRYPLLSDINKEIAKTYDVLLEKEGIALRGTFIIDPNGILRQITINDLPIGRSVDEALRIIEALRFVEEHGEVCPANWKKGDRTIKPDPQGSQEYFKKTHG</sequence>
<organism evidence="10">
    <name type="scientific">Anoplophora glabripennis</name>
    <name type="common">Asian longhorn beetle</name>
    <name type="synonym">Anoplophora nobilis</name>
    <dbReference type="NCBI Taxonomy" id="217634"/>
    <lineage>
        <taxon>Eukaryota</taxon>
        <taxon>Metazoa</taxon>
        <taxon>Ecdysozoa</taxon>
        <taxon>Arthropoda</taxon>
        <taxon>Hexapoda</taxon>
        <taxon>Insecta</taxon>
        <taxon>Pterygota</taxon>
        <taxon>Neoptera</taxon>
        <taxon>Endopterygota</taxon>
        <taxon>Coleoptera</taxon>
        <taxon>Polyphaga</taxon>
        <taxon>Cucujiformia</taxon>
        <taxon>Chrysomeloidea</taxon>
        <taxon>Cerambycidae</taxon>
        <taxon>Lamiinae</taxon>
        <taxon>Lamiini</taxon>
        <taxon>Anoplophora</taxon>
    </lineage>
</organism>
<dbReference type="AlphaFoldDB" id="V5GZ27"/>
<comment type="similarity">
    <text evidence="1">Belongs to the peroxiredoxin family. AhpC/Prx1 subfamily.</text>
</comment>
<keyword evidence="3" id="KW-0575">Peroxidase</keyword>
<evidence type="ECO:0000256" key="2">
    <source>
        <dbReference type="ARBA" id="ARBA00013017"/>
    </source>
</evidence>
<dbReference type="GO" id="GO:0042744">
    <property type="term" value="P:hydrogen peroxide catabolic process"/>
    <property type="evidence" value="ECO:0007669"/>
    <property type="project" value="TreeGrafter"/>
</dbReference>
<dbReference type="InterPro" id="IPR019479">
    <property type="entry name" value="Peroxiredoxin_C"/>
</dbReference>
<feature type="domain" description="Alkyl hydroperoxide reductase subunit C/ Thiol specific antioxidant" evidence="8">
    <location>
        <begin position="12"/>
        <end position="54"/>
    </location>
</feature>
<evidence type="ECO:0000256" key="4">
    <source>
        <dbReference type="ARBA" id="ARBA00022862"/>
    </source>
</evidence>
<evidence type="ECO:0000259" key="9">
    <source>
        <dbReference type="Pfam" id="PF10417"/>
    </source>
</evidence>
<dbReference type="GO" id="GO:0005739">
    <property type="term" value="C:mitochondrion"/>
    <property type="evidence" value="ECO:0007669"/>
    <property type="project" value="TreeGrafter"/>
</dbReference>
<evidence type="ECO:0000256" key="3">
    <source>
        <dbReference type="ARBA" id="ARBA00022559"/>
    </source>
</evidence>
<protein>
    <recommendedName>
        <fullName evidence="2">thioredoxin-dependent peroxiredoxin</fullName>
        <ecNumber evidence="2">1.11.1.24</ecNumber>
    </recommendedName>
</protein>
<dbReference type="Gene3D" id="3.40.30.10">
    <property type="entry name" value="Glutaredoxin"/>
    <property type="match status" value="1"/>
</dbReference>
<dbReference type="GO" id="GO:0006979">
    <property type="term" value="P:response to oxidative stress"/>
    <property type="evidence" value="ECO:0007669"/>
    <property type="project" value="TreeGrafter"/>
</dbReference>
<dbReference type="PANTHER" id="PTHR10681">
    <property type="entry name" value="THIOREDOXIN PEROXIDASE"/>
    <property type="match status" value="1"/>
</dbReference>
<dbReference type="OrthoDB" id="185659at2759"/>
<dbReference type="EC" id="1.11.1.24" evidence="2"/>
<accession>V5GZ27</accession>
<dbReference type="PANTHER" id="PTHR10681:SF128">
    <property type="entry name" value="THIOREDOXIN-DEPENDENT PEROXIDE REDUCTASE, MITOCHONDRIAL"/>
    <property type="match status" value="1"/>
</dbReference>
<dbReference type="InterPro" id="IPR050217">
    <property type="entry name" value="Peroxiredoxin"/>
</dbReference>
<dbReference type="InterPro" id="IPR036249">
    <property type="entry name" value="Thioredoxin-like_sf"/>
</dbReference>
<gene>
    <name evidence="10" type="primary">TSA1</name>
</gene>
<dbReference type="GO" id="GO:0045454">
    <property type="term" value="P:cell redox homeostasis"/>
    <property type="evidence" value="ECO:0007669"/>
    <property type="project" value="TreeGrafter"/>
</dbReference>
<feature type="region of interest" description="Disordered" evidence="7">
    <location>
        <begin position="89"/>
        <end position="113"/>
    </location>
</feature>
<dbReference type="EMBL" id="GALX01002743">
    <property type="protein sequence ID" value="JAB65723.1"/>
    <property type="molecule type" value="Transcribed_RNA"/>
</dbReference>
<evidence type="ECO:0000256" key="7">
    <source>
        <dbReference type="SAM" id="MobiDB-lite"/>
    </source>
</evidence>
<keyword evidence="5" id="KW-0560">Oxidoreductase</keyword>
<evidence type="ECO:0000256" key="1">
    <source>
        <dbReference type="ARBA" id="ARBA00009796"/>
    </source>
</evidence>
<dbReference type="GO" id="GO:0005829">
    <property type="term" value="C:cytosol"/>
    <property type="evidence" value="ECO:0007669"/>
    <property type="project" value="TreeGrafter"/>
</dbReference>
<evidence type="ECO:0000259" key="8">
    <source>
        <dbReference type="Pfam" id="PF00578"/>
    </source>
</evidence>
<keyword evidence="4" id="KW-0049">Antioxidant</keyword>
<evidence type="ECO:0000256" key="5">
    <source>
        <dbReference type="ARBA" id="ARBA00023002"/>
    </source>
</evidence>
<dbReference type="Pfam" id="PF10417">
    <property type="entry name" value="1-cysPrx_C"/>
    <property type="match status" value="1"/>
</dbReference>
<evidence type="ECO:0000313" key="10">
    <source>
        <dbReference type="EMBL" id="JAB65723.1"/>
    </source>
</evidence>
<proteinExistence type="inferred from homology"/>
<dbReference type="Pfam" id="PF00578">
    <property type="entry name" value="AhpC-TSA"/>
    <property type="match status" value="1"/>
</dbReference>
<reference evidence="10" key="1">
    <citation type="submission" date="2013-07" db="EMBL/GenBank/DDBJ databases">
        <title>Midgut Transcriptome Profiling of Anoplphora glabripennis, a Lignocellulose Degrading, Wood-Boring Cerambycid.</title>
        <authorList>
            <person name="Scully E.D."/>
            <person name="Hoover K."/>
            <person name="Carlson J.E."/>
            <person name="Tien M."/>
            <person name="Geib S.M."/>
        </authorList>
    </citation>
    <scope>NUCLEOTIDE SEQUENCE</scope>
</reference>
<evidence type="ECO:0000256" key="6">
    <source>
        <dbReference type="ARBA" id="ARBA00049091"/>
    </source>
</evidence>